<proteinExistence type="predicted"/>
<evidence type="ECO:0000259" key="1">
    <source>
        <dbReference type="Pfam" id="PF07075"/>
    </source>
</evidence>
<organism evidence="3 4">
    <name type="scientific">Mucilaginibacter dorajii</name>
    <dbReference type="NCBI Taxonomy" id="692994"/>
    <lineage>
        <taxon>Bacteria</taxon>
        <taxon>Pseudomonadati</taxon>
        <taxon>Bacteroidota</taxon>
        <taxon>Sphingobacteriia</taxon>
        <taxon>Sphingobacteriales</taxon>
        <taxon>Sphingobacteriaceae</taxon>
        <taxon>Mucilaginibacter</taxon>
    </lineage>
</organism>
<dbReference type="InterPro" id="IPR008302">
    <property type="entry name" value="NamZ"/>
</dbReference>
<dbReference type="PIRSF" id="PIRSF016719">
    <property type="entry name" value="UCP016719"/>
    <property type="match status" value="1"/>
</dbReference>
<sequence length="414" mass="46237">MRTIPVFIQSALIAILSIHTTSGNAIINHSKPADSVKTDKKIDSEIITGADQVPLYFDYLKGKNIGMVVNQTSVIGKTLTPSVDSLLKRGIGIKKVFGPEHGFRGNASNGAVVTDAVDTKTGLPVISLYGNKHYKPTPEDLKGIDLMIFDIQDVGARFYTYISTLHYVMEACAENNIELMILDRPNPNGYLVDGPILDTAYRSFVGMHPIPISHGMTIGEYAQMINGEHWLKNSVKCKLKIIKVANYSHNMPYKLPVNPSPNLNTNQSILLYPSVCLFEGTTFSLGRGTYFPFLVLGHPLLKGIYKYSFTPLSIPGMSENPPQKDKECFGIDLKSYGVEKITTMGHINLAWLIELYKAFPDKDHFFNAYFNKLAGGKELQTQITEGKTENEIRRSWQPGLKKFNKTRSKYLLYN</sequence>
<dbReference type="PANTHER" id="PTHR42915:SF1">
    <property type="entry name" value="PEPTIDOGLYCAN BETA-N-ACETYLMURAMIDASE NAMZ"/>
    <property type="match status" value="1"/>
</dbReference>
<feature type="domain" description="Peptidoglycan beta-N-acetylmuramidase NamZ C-terminal" evidence="2">
    <location>
        <begin position="270"/>
        <end position="413"/>
    </location>
</feature>
<feature type="domain" description="Peptidoglycan beta-N-acetylmuramidase NamZ N-terminal" evidence="1">
    <location>
        <begin position="65"/>
        <end position="266"/>
    </location>
</feature>
<comment type="caution">
    <text evidence="3">The sequence shown here is derived from an EMBL/GenBank/DDBJ whole genome shotgun (WGS) entry which is preliminary data.</text>
</comment>
<evidence type="ECO:0000259" key="2">
    <source>
        <dbReference type="Pfam" id="PF20732"/>
    </source>
</evidence>
<evidence type="ECO:0000313" key="4">
    <source>
        <dbReference type="Proteomes" id="UP001500742"/>
    </source>
</evidence>
<evidence type="ECO:0000313" key="3">
    <source>
        <dbReference type="EMBL" id="GAA3967803.1"/>
    </source>
</evidence>
<dbReference type="InterPro" id="IPR048502">
    <property type="entry name" value="NamZ_N"/>
</dbReference>
<dbReference type="Pfam" id="PF07075">
    <property type="entry name" value="NamZ_N"/>
    <property type="match status" value="1"/>
</dbReference>
<dbReference type="InterPro" id="IPR048503">
    <property type="entry name" value="NamZ_C"/>
</dbReference>
<name>A0ABP7PLS3_9SPHI</name>
<keyword evidence="4" id="KW-1185">Reference proteome</keyword>
<dbReference type="Gene3D" id="3.40.50.12170">
    <property type="entry name" value="Uncharacterised protein PF07075, DUF1343"/>
    <property type="match status" value="1"/>
</dbReference>
<dbReference type="PANTHER" id="PTHR42915">
    <property type="entry name" value="HYPOTHETICAL 460 KDA PROTEIN IN FEUA-SIGW INTERGENIC REGION [PRECURSOR]"/>
    <property type="match status" value="1"/>
</dbReference>
<dbReference type="Gene3D" id="3.90.1150.140">
    <property type="match status" value="1"/>
</dbReference>
<protein>
    <submittedName>
        <fullName evidence="3">DUF1343 domain-containing protein</fullName>
    </submittedName>
</protein>
<reference evidence="4" key="1">
    <citation type="journal article" date="2019" name="Int. J. Syst. Evol. Microbiol.">
        <title>The Global Catalogue of Microorganisms (GCM) 10K type strain sequencing project: providing services to taxonomists for standard genome sequencing and annotation.</title>
        <authorList>
            <consortium name="The Broad Institute Genomics Platform"/>
            <consortium name="The Broad Institute Genome Sequencing Center for Infectious Disease"/>
            <person name="Wu L."/>
            <person name="Ma J."/>
        </authorList>
    </citation>
    <scope>NUCLEOTIDE SEQUENCE [LARGE SCALE GENOMIC DNA]</scope>
    <source>
        <strain evidence="4">JCM 16601</strain>
    </source>
</reference>
<dbReference type="EMBL" id="BAAAZC010000009">
    <property type="protein sequence ID" value="GAA3967803.1"/>
    <property type="molecule type" value="Genomic_DNA"/>
</dbReference>
<dbReference type="Proteomes" id="UP001500742">
    <property type="component" value="Unassembled WGS sequence"/>
</dbReference>
<dbReference type="RefSeq" id="WP_259089140.1">
    <property type="nucleotide sequence ID" value="NZ_BAAAZC010000009.1"/>
</dbReference>
<dbReference type="Pfam" id="PF20732">
    <property type="entry name" value="NamZ_C"/>
    <property type="match status" value="1"/>
</dbReference>
<gene>
    <name evidence="3" type="ORF">GCM10022210_15760</name>
</gene>
<accession>A0ABP7PLS3</accession>